<reference evidence="1 2" key="1">
    <citation type="submission" date="2020-07" db="EMBL/GenBank/DDBJ databases">
        <title>Comparative genomics of pyrophilous fungi reveals a link between fire events and developmental genes.</title>
        <authorList>
            <consortium name="DOE Joint Genome Institute"/>
            <person name="Steindorff A.S."/>
            <person name="Carver A."/>
            <person name="Calhoun S."/>
            <person name="Stillman K."/>
            <person name="Liu H."/>
            <person name="Lipzen A."/>
            <person name="Pangilinan J."/>
            <person name="Labutti K."/>
            <person name="Bruns T.D."/>
            <person name="Grigoriev I.V."/>
        </authorList>
    </citation>
    <scope>NUCLEOTIDE SEQUENCE [LARGE SCALE GENOMIC DNA]</scope>
    <source>
        <strain evidence="1 2">CBS 144469</strain>
    </source>
</reference>
<sequence>MCVSFINLPTVIGALASFANGYRDDYAFAARDILDELTASTRSLDRREILADITTRDLLHEVADRLEARGPKQCAYCKKPFPDTPEGHLYDHVKVHVKQEMDVKYGPKSGKGNGRR</sequence>
<gene>
    <name evidence="1" type="ORF">DFP72DRAFT_1174795</name>
</gene>
<dbReference type="EMBL" id="JACGCI010000079">
    <property type="protein sequence ID" value="KAF6747635.1"/>
    <property type="molecule type" value="Genomic_DNA"/>
</dbReference>
<dbReference type="AlphaFoldDB" id="A0A8H6LYL0"/>
<proteinExistence type="predicted"/>
<evidence type="ECO:0000313" key="2">
    <source>
        <dbReference type="Proteomes" id="UP000521943"/>
    </source>
</evidence>
<evidence type="ECO:0008006" key="3">
    <source>
        <dbReference type="Google" id="ProtNLM"/>
    </source>
</evidence>
<name>A0A8H6LYL0_9AGAR</name>
<evidence type="ECO:0000313" key="1">
    <source>
        <dbReference type="EMBL" id="KAF6747635.1"/>
    </source>
</evidence>
<accession>A0A8H6LYL0</accession>
<keyword evidence="2" id="KW-1185">Reference proteome</keyword>
<dbReference type="Proteomes" id="UP000521943">
    <property type="component" value="Unassembled WGS sequence"/>
</dbReference>
<organism evidence="1 2">
    <name type="scientific">Ephemerocybe angulata</name>
    <dbReference type="NCBI Taxonomy" id="980116"/>
    <lineage>
        <taxon>Eukaryota</taxon>
        <taxon>Fungi</taxon>
        <taxon>Dikarya</taxon>
        <taxon>Basidiomycota</taxon>
        <taxon>Agaricomycotina</taxon>
        <taxon>Agaricomycetes</taxon>
        <taxon>Agaricomycetidae</taxon>
        <taxon>Agaricales</taxon>
        <taxon>Agaricineae</taxon>
        <taxon>Psathyrellaceae</taxon>
        <taxon>Ephemerocybe</taxon>
    </lineage>
</organism>
<protein>
    <recommendedName>
        <fullName evidence="3">C2H2-type domain-containing protein</fullName>
    </recommendedName>
</protein>
<comment type="caution">
    <text evidence="1">The sequence shown here is derived from an EMBL/GenBank/DDBJ whole genome shotgun (WGS) entry which is preliminary data.</text>
</comment>